<evidence type="ECO:0000313" key="9">
    <source>
        <dbReference type="Proteomes" id="UP000637074"/>
    </source>
</evidence>
<comment type="caution">
    <text evidence="8">The sequence shown here is derived from an EMBL/GenBank/DDBJ whole genome shotgun (WGS) entry which is preliminary data.</text>
</comment>
<proteinExistence type="inferred from homology"/>
<organism evidence="8 9">
    <name type="scientific">Neobacillus kokaensis</name>
    <dbReference type="NCBI Taxonomy" id="2759023"/>
    <lineage>
        <taxon>Bacteria</taxon>
        <taxon>Bacillati</taxon>
        <taxon>Bacillota</taxon>
        <taxon>Bacilli</taxon>
        <taxon>Bacillales</taxon>
        <taxon>Bacillaceae</taxon>
        <taxon>Neobacillus</taxon>
    </lineage>
</organism>
<evidence type="ECO:0000256" key="4">
    <source>
        <dbReference type="ARBA" id="ARBA00022989"/>
    </source>
</evidence>
<feature type="transmembrane region" description="Helical" evidence="6">
    <location>
        <begin position="12"/>
        <end position="32"/>
    </location>
</feature>
<keyword evidence="9" id="KW-1185">Reference proteome</keyword>
<keyword evidence="2 6" id="KW-0813">Transport</keyword>
<evidence type="ECO:0000256" key="2">
    <source>
        <dbReference type="ARBA" id="ARBA00022448"/>
    </source>
</evidence>
<dbReference type="SUPFAM" id="SSF161098">
    <property type="entry name" value="MetI-like"/>
    <property type="match status" value="1"/>
</dbReference>
<dbReference type="InterPro" id="IPR000515">
    <property type="entry name" value="MetI-like"/>
</dbReference>
<feature type="transmembrane region" description="Helical" evidence="6">
    <location>
        <begin position="118"/>
        <end position="136"/>
    </location>
</feature>
<feature type="transmembrane region" description="Helical" evidence="6">
    <location>
        <begin position="335"/>
        <end position="353"/>
    </location>
</feature>
<dbReference type="Proteomes" id="UP000637074">
    <property type="component" value="Unassembled WGS sequence"/>
</dbReference>
<keyword evidence="4 6" id="KW-1133">Transmembrane helix</keyword>
<protein>
    <submittedName>
        <fullName evidence="8">ABC transporter permease</fullName>
    </submittedName>
</protein>
<feature type="transmembrane region" description="Helical" evidence="6">
    <location>
        <begin position="209"/>
        <end position="234"/>
    </location>
</feature>
<comment type="similarity">
    <text evidence="6">Belongs to the binding-protein-dependent transport system permease family.</text>
</comment>
<evidence type="ECO:0000256" key="3">
    <source>
        <dbReference type="ARBA" id="ARBA00022692"/>
    </source>
</evidence>
<keyword evidence="5 6" id="KW-0472">Membrane</keyword>
<sequence>MNKILSINYSLYAGVVLTVLLIFLATFGPALAPHTLTETLRTRYVNGTIIAPPLEPFHSKDYPLGTDRWGYDLLSMILYGIRYTLIISTVVTIFKMTAGTIIGLYVGTWKKSPQWLEAFENAWSYVPLFIILYFFLMPITFDEKVESFILISYFIIIASIISIPSIISSVRKKSKEISKSIFIEAAQTLGANRHRVVWKHIFPQLKETLLVMFILEIVHVIAIMGQLALMKIFIGGTIFRPDSQIYLSITKEIAGLVGSARENIYSNSTYILYIPLITLLMITLSFNLLANGLKNRIQSAYQRTPWIKTGFEPTLVSKRKVYHGKLRFLPSGEKLALIILILAFVGAGTYVILNKG</sequence>
<evidence type="ECO:0000313" key="8">
    <source>
        <dbReference type="EMBL" id="GHH98469.1"/>
    </source>
</evidence>
<reference evidence="8 9" key="1">
    <citation type="journal article" date="2022" name="Int. J. Syst. Evol. Microbiol.">
        <title>Neobacillus kokaensis sp. nov., isolated from soil.</title>
        <authorList>
            <person name="Yuki K."/>
            <person name="Matsubara H."/>
            <person name="Yamaguchi S."/>
        </authorList>
    </citation>
    <scope>NUCLEOTIDE SEQUENCE [LARGE SCALE GENOMIC DNA]</scope>
    <source>
        <strain evidence="8 9">LOB 377</strain>
    </source>
</reference>
<dbReference type="CDD" id="cd06261">
    <property type="entry name" value="TM_PBP2"/>
    <property type="match status" value="1"/>
</dbReference>
<evidence type="ECO:0000256" key="6">
    <source>
        <dbReference type="RuleBase" id="RU363032"/>
    </source>
</evidence>
<feature type="domain" description="ABC transmembrane type-1" evidence="7">
    <location>
        <begin position="81"/>
        <end position="290"/>
    </location>
</feature>
<feature type="transmembrane region" description="Helical" evidence="6">
    <location>
        <begin position="148"/>
        <end position="170"/>
    </location>
</feature>
<dbReference type="RefSeq" id="WP_191272361.1">
    <property type="nucleotide sequence ID" value="NZ_BNDS01000007.1"/>
</dbReference>
<dbReference type="EMBL" id="BNDS01000007">
    <property type="protein sequence ID" value="GHH98469.1"/>
    <property type="molecule type" value="Genomic_DNA"/>
</dbReference>
<dbReference type="PANTHER" id="PTHR43839:SF3">
    <property type="entry name" value="OLIGOPEPTIDE ABC TRANSPORTER, PERMEASE PROTEIN"/>
    <property type="match status" value="1"/>
</dbReference>
<accession>A0ABQ3N1K6</accession>
<dbReference type="PANTHER" id="PTHR43839">
    <property type="entry name" value="OPPC IN A BINDING PROTEIN-DEPENDENT TRANSPORT SYSTEM"/>
    <property type="match status" value="1"/>
</dbReference>
<feature type="transmembrane region" description="Helical" evidence="6">
    <location>
        <begin position="270"/>
        <end position="290"/>
    </location>
</feature>
<dbReference type="InterPro" id="IPR035906">
    <property type="entry name" value="MetI-like_sf"/>
</dbReference>
<feature type="transmembrane region" description="Helical" evidence="6">
    <location>
        <begin position="83"/>
        <end position="106"/>
    </location>
</feature>
<comment type="subcellular location">
    <subcellularLocation>
        <location evidence="6">Cell membrane</location>
        <topology evidence="6">Multi-pass membrane protein</topology>
    </subcellularLocation>
    <subcellularLocation>
        <location evidence="1">Membrane</location>
        <topology evidence="1">Multi-pass membrane protein</topology>
    </subcellularLocation>
</comment>
<keyword evidence="3 6" id="KW-0812">Transmembrane</keyword>
<dbReference type="Gene3D" id="1.10.3720.10">
    <property type="entry name" value="MetI-like"/>
    <property type="match status" value="1"/>
</dbReference>
<dbReference type="Pfam" id="PF00528">
    <property type="entry name" value="BPD_transp_1"/>
    <property type="match status" value="1"/>
</dbReference>
<evidence type="ECO:0000259" key="7">
    <source>
        <dbReference type="PROSITE" id="PS50928"/>
    </source>
</evidence>
<gene>
    <name evidence="8" type="ORF">AM1BK_20120</name>
</gene>
<evidence type="ECO:0000256" key="5">
    <source>
        <dbReference type="ARBA" id="ARBA00023136"/>
    </source>
</evidence>
<name>A0ABQ3N1K6_9BACI</name>
<evidence type="ECO:0000256" key="1">
    <source>
        <dbReference type="ARBA" id="ARBA00004141"/>
    </source>
</evidence>
<dbReference type="PROSITE" id="PS50928">
    <property type="entry name" value="ABC_TM1"/>
    <property type="match status" value="1"/>
</dbReference>